<keyword evidence="8" id="KW-0143">Chaperone</keyword>
<dbReference type="Proteomes" id="UP000289708">
    <property type="component" value="Unassembled WGS sequence"/>
</dbReference>
<organism evidence="16 17">
    <name type="scientific">Hansschlegelia zhihuaiae</name>
    <dbReference type="NCBI Taxonomy" id="405005"/>
    <lineage>
        <taxon>Bacteria</taxon>
        <taxon>Pseudomonadati</taxon>
        <taxon>Pseudomonadota</taxon>
        <taxon>Alphaproteobacteria</taxon>
        <taxon>Hyphomicrobiales</taxon>
        <taxon>Methylopilaceae</taxon>
        <taxon>Hansschlegelia</taxon>
    </lineage>
</organism>
<evidence type="ECO:0000256" key="13">
    <source>
        <dbReference type="ARBA" id="ARBA00042775"/>
    </source>
</evidence>
<proteinExistence type="inferred from homology"/>
<evidence type="ECO:0000256" key="12">
    <source>
        <dbReference type="ARBA" id="ARBA00040743"/>
    </source>
</evidence>
<gene>
    <name evidence="16" type="ORF">EK403_08225</name>
</gene>
<keyword evidence="5 14" id="KW-0812">Transmembrane</keyword>
<dbReference type="AlphaFoldDB" id="A0A4Q0MK33"/>
<evidence type="ECO:0000313" key="16">
    <source>
        <dbReference type="EMBL" id="RXF73944.1"/>
    </source>
</evidence>
<evidence type="ECO:0000256" key="14">
    <source>
        <dbReference type="SAM" id="Phobius"/>
    </source>
</evidence>
<keyword evidence="17" id="KW-1185">Reference proteome</keyword>
<dbReference type="Pfam" id="PF13624">
    <property type="entry name" value="SurA_N_3"/>
    <property type="match status" value="1"/>
</dbReference>
<evidence type="ECO:0000256" key="1">
    <source>
        <dbReference type="ARBA" id="ARBA00004382"/>
    </source>
</evidence>
<dbReference type="InterPro" id="IPR052029">
    <property type="entry name" value="PpiD_chaperone"/>
</dbReference>
<evidence type="ECO:0000256" key="6">
    <source>
        <dbReference type="ARBA" id="ARBA00022989"/>
    </source>
</evidence>
<evidence type="ECO:0000256" key="9">
    <source>
        <dbReference type="ARBA" id="ARBA00030642"/>
    </source>
</evidence>
<dbReference type="GO" id="GO:0003755">
    <property type="term" value="F:peptidyl-prolyl cis-trans isomerase activity"/>
    <property type="evidence" value="ECO:0007669"/>
    <property type="project" value="InterPro"/>
</dbReference>
<dbReference type="InterPro" id="IPR046357">
    <property type="entry name" value="PPIase_dom_sf"/>
</dbReference>
<dbReference type="InterPro" id="IPR000297">
    <property type="entry name" value="PPIase_PpiC"/>
</dbReference>
<dbReference type="GO" id="GO:0005886">
    <property type="term" value="C:plasma membrane"/>
    <property type="evidence" value="ECO:0007669"/>
    <property type="project" value="UniProtKB-SubCell"/>
</dbReference>
<evidence type="ECO:0000256" key="2">
    <source>
        <dbReference type="ARBA" id="ARBA00018370"/>
    </source>
</evidence>
<dbReference type="Gene3D" id="3.10.50.40">
    <property type="match status" value="1"/>
</dbReference>
<evidence type="ECO:0000256" key="4">
    <source>
        <dbReference type="ARBA" id="ARBA00022519"/>
    </source>
</evidence>
<keyword evidence="6 14" id="KW-1133">Transmembrane helix</keyword>
<sequence length="630" mass="68811">MLQMLRSSAAGWVAKIFLGLLVLSFAVWGIEDIFRIGRSSENAAVVGERKITVEEFRTAYTNELRRISNQAKRMITPEQARMAGIGQKVLGDLVNEAAMNAKIGELGLAISDEEVAREIQQDEMFRGANGRFDRAAFQDILRQNNLNEAGYIELQRSFSLRKQLTDALMANVAAPDAFRRAIHAYNSDSRSISYVALSPEAPAAVPAPSADQLKAFYTERKASFAAPEFRKVAVLALDPKSVAASIDIPEAELRAYFDQNKPSYSELEKRSIEQIPFPTIEEAREASAKIKSGTLFEQIMIQRKMKPEDAFLGNLAKSQIFDQKIADAAFALNQGEVSEPIQGTYSNVILRVTGVQQETAKSFEDVKDEIRAVMAEERAKQNVLSIHDKIDEARLGGATLDEVAKTNGLQVREIAAIDQTGKTPDGQEIADLPLSSKLLEAAFRTEPGADGETLNEGDAYVWYEVRGVTPPRERSFEEARAAVEARWRAEEAEKRLDARAETALAELQSGKTFEQVATVQKTSVEQAETTRMGGAPSITPAQAKAIFETPADGFGQTPPDEKGGRLVYKVTAVNDRPFDPAMPDDSGQVERISQSMGSDVVSALVRQLRAKLGTTFDPAAIAQVTGGGAG</sequence>
<name>A0A4Q0MK33_9HYPH</name>
<comment type="subcellular location">
    <subcellularLocation>
        <location evidence="1">Cell inner membrane</location>
        <topology evidence="1">Single-pass type II membrane protein</topology>
        <orientation evidence="1">Periplasmic side</orientation>
    </subcellularLocation>
</comment>
<keyword evidence="4" id="KW-0997">Cell inner membrane</keyword>
<keyword evidence="3" id="KW-1003">Cell membrane</keyword>
<comment type="similarity">
    <text evidence="11">Belongs to the PpiD chaperone family.</text>
</comment>
<evidence type="ECO:0000256" key="7">
    <source>
        <dbReference type="ARBA" id="ARBA00023136"/>
    </source>
</evidence>
<evidence type="ECO:0000256" key="11">
    <source>
        <dbReference type="ARBA" id="ARBA00038408"/>
    </source>
</evidence>
<evidence type="ECO:0000256" key="3">
    <source>
        <dbReference type="ARBA" id="ARBA00022475"/>
    </source>
</evidence>
<dbReference type="Pfam" id="PF13145">
    <property type="entry name" value="Rotamase_2"/>
    <property type="match status" value="1"/>
</dbReference>
<dbReference type="EMBL" id="RYFI01000006">
    <property type="protein sequence ID" value="RXF73944.1"/>
    <property type="molecule type" value="Genomic_DNA"/>
</dbReference>
<evidence type="ECO:0000313" key="17">
    <source>
        <dbReference type="Proteomes" id="UP000289708"/>
    </source>
</evidence>
<feature type="domain" description="PpiC" evidence="15">
    <location>
        <begin position="248"/>
        <end position="368"/>
    </location>
</feature>
<keyword evidence="7 14" id="KW-0472">Membrane</keyword>
<protein>
    <recommendedName>
        <fullName evidence="2">Parvulin-like PPIase</fullName>
    </recommendedName>
    <alternativeName>
        <fullName evidence="9">Peptidyl-prolyl cis-trans isomerase plp</fullName>
    </alternativeName>
    <alternativeName>
        <fullName evidence="12">Periplasmic chaperone PpiD</fullName>
    </alternativeName>
    <alternativeName>
        <fullName evidence="13">Periplasmic folding chaperone</fullName>
    </alternativeName>
    <alternativeName>
        <fullName evidence="10">Rotamase plp</fullName>
    </alternativeName>
</protein>
<dbReference type="OrthoDB" id="9768393at2"/>
<dbReference type="InterPro" id="IPR027304">
    <property type="entry name" value="Trigger_fact/SurA_dom_sf"/>
</dbReference>
<dbReference type="SUPFAM" id="SSF54534">
    <property type="entry name" value="FKBP-like"/>
    <property type="match status" value="1"/>
</dbReference>
<evidence type="ECO:0000256" key="8">
    <source>
        <dbReference type="ARBA" id="ARBA00023186"/>
    </source>
</evidence>
<reference evidence="16 17" key="1">
    <citation type="submission" date="2018-12" db="EMBL/GenBank/DDBJ databases">
        <title>bacterium Hansschlegelia zhihuaiae S113.</title>
        <authorList>
            <person name="He J."/>
        </authorList>
    </citation>
    <scope>NUCLEOTIDE SEQUENCE [LARGE SCALE GENOMIC DNA]</scope>
    <source>
        <strain evidence="16 17">S 113</strain>
    </source>
</reference>
<evidence type="ECO:0000256" key="5">
    <source>
        <dbReference type="ARBA" id="ARBA00022692"/>
    </source>
</evidence>
<feature type="transmembrane region" description="Helical" evidence="14">
    <location>
        <begin position="12"/>
        <end position="30"/>
    </location>
</feature>
<comment type="caution">
    <text evidence="16">The sequence shown here is derived from an EMBL/GenBank/DDBJ whole genome shotgun (WGS) entry which is preliminary data.</text>
</comment>
<evidence type="ECO:0000256" key="10">
    <source>
        <dbReference type="ARBA" id="ARBA00031484"/>
    </source>
</evidence>
<dbReference type="SUPFAM" id="SSF109998">
    <property type="entry name" value="Triger factor/SurA peptide-binding domain-like"/>
    <property type="match status" value="1"/>
</dbReference>
<accession>A0A4Q0MK33</accession>
<evidence type="ECO:0000259" key="15">
    <source>
        <dbReference type="Pfam" id="PF13145"/>
    </source>
</evidence>
<dbReference type="PANTHER" id="PTHR47529">
    <property type="entry name" value="PEPTIDYL-PROLYL CIS-TRANS ISOMERASE D"/>
    <property type="match status" value="1"/>
</dbReference>
<dbReference type="Gene3D" id="1.10.4030.10">
    <property type="entry name" value="Porin chaperone SurA, peptide-binding domain"/>
    <property type="match status" value="1"/>
</dbReference>
<dbReference type="PANTHER" id="PTHR47529:SF1">
    <property type="entry name" value="PERIPLASMIC CHAPERONE PPID"/>
    <property type="match status" value="1"/>
</dbReference>